<evidence type="ECO:0008006" key="2">
    <source>
        <dbReference type="Google" id="ProtNLM"/>
    </source>
</evidence>
<proteinExistence type="predicted"/>
<protein>
    <recommendedName>
        <fullName evidence="2">ISXO2-like transposase domain-containing protein</fullName>
    </recommendedName>
</protein>
<gene>
    <name evidence="1" type="ORF">EZS27_036769</name>
</gene>
<accession>A0A5J4PU68</accession>
<organism evidence="1">
    <name type="scientific">termite gut metagenome</name>
    <dbReference type="NCBI Taxonomy" id="433724"/>
    <lineage>
        <taxon>unclassified sequences</taxon>
        <taxon>metagenomes</taxon>
        <taxon>organismal metagenomes</taxon>
    </lineage>
</organism>
<comment type="caution">
    <text evidence="1">The sequence shown here is derived from an EMBL/GenBank/DDBJ whole genome shotgun (WGS) entry which is preliminary data.</text>
</comment>
<dbReference type="AlphaFoldDB" id="A0A5J4PU68"/>
<sequence>MLQRIRNCFDIKNSHELNNEVEVDETHIGGKNTNRHVDKKVGFTQV</sequence>
<reference evidence="1" key="1">
    <citation type="submission" date="2019-03" db="EMBL/GenBank/DDBJ databases">
        <title>Single cell metagenomics reveals metabolic interactions within the superorganism composed of flagellate Streblomastix strix and complex community of Bacteroidetes bacteria on its surface.</title>
        <authorList>
            <person name="Treitli S.C."/>
            <person name="Kolisko M."/>
            <person name="Husnik F."/>
            <person name="Keeling P."/>
            <person name="Hampl V."/>
        </authorList>
    </citation>
    <scope>NUCLEOTIDE SEQUENCE</scope>
    <source>
        <strain evidence="1">STM</strain>
    </source>
</reference>
<name>A0A5J4PU68_9ZZZZ</name>
<dbReference type="EMBL" id="SNRY01006581">
    <property type="protein sequence ID" value="KAA6312269.1"/>
    <property type="molecule type" value="Genomic_DNA"/>
</dbReference>
<evidence type="ECO:0000313" key="1">
    <source>
        <dbReference type="EMBL" id="KAA6312269.1"/>
    </source>
</evidence>